<dbReference type="STRING" id="698492.A0A0E9NPG8"/>
<dbReference type="GO" id="GO:0051604">
    <property type="term" value="P:protein maturation"/>
    <property type="evidence" value="ECO:0007669"/>
    <property type="project" value="UniProtKB-UniRule"/>
</dbReference>
<evidence type="ECO:0000256" key="3">
    <source>
        <dbReference type="ARBA" id="ARBA00022737"/>
    </source>
</evidence>
<dbReference type="Proteomes" id="UP000033140">
    <property type="component" value="Unassembled WGS sequence"/>
</dbReference>
<keyword evidence="5" id="KW-0227">DNA damage</keyword>
<dbReference type="InterPro" id="IPR024687">
    <property type="entry name" value="MMS19_C"/>
</dbReference>
<dbReference type="RefSeq" id="XP_019023471.1">
    <property type="nucleotide sequence ID" value="XM_019171254.1"/>
</dbReference>
<dbReference type="OMA" id="FSFMPEF"/>
<proteinExistence type="inferred from homology"/>
<evidence type="ECO:0000313" key="8">
    <source>
        <dbReference type="EMBL" id="GAO51729.1"/>
    </source>
</evidence>
<dbReference type="InterPro" id="IPR039920">
    <property type="entry name" value="MMS19"/>
</dbReference>
<gene>
    <name evidence="8" type="ORF">G7K_5822-t1</name>
</gene>
<dbReference type="GO" id="GO:0006281">
    <property type="term" value="P:DNA repair"/>
    <property type="evidence" value="ECO:0007669"/>
    <property type="project" value="UniProtKB-UniRule"/>
</dbReference>
<accession>A0A0E9NPG8</accession>
<dbReference type="AlphaFoldDB" id="A0A0E9NPG8"/>
<dbReference type="Pfam" id="PF12460">
    <property type="entry name" value="MMS19_C"/>
    <property type="match status" value="1"/>
</dbReference>
<dbReference type="GO" id="GO:0097361">
    <property type="term" value="C:cytosolic [4Fe-4S] assembly targeting complex"/>
    <property type="evidence" value="ECO:0007669"/>
    <property type="project" value="UniProtKB-UniRule"/>
</dbReference>
<dbReference type="GO" id="GO:0016226">
    <property type="term" value="P:iron-sulfur cluster assembly"/>
    <property type="evidence" value="ECO:0007669"/>
    <property type="project" value="UniProtKB-UniRule"/>
</dbReference>
<comment type="caution">
    <text evidence="8">The sequence shown here is derived from an EMBL/GenBank/DDBJ whole genome shotgun (WGS) entry which is preliminary data.</text>
</comment>
<sequence>MDTLDRLVPVYLSNTAQKNVDEADAIVKEITQNVQSDQIKLLEIVKALGEHLTGEDAALRSRSILLLSSVLAALPNNFLSLQHVEVMTQFYSARLDDEPSTIELLTGLNALQQMRHFGDDEAEQVIEALFLEVKVQTQPQGARFLIWALIDGLMTNQRKALKKMGARFVKGLIKVMQGEKDPRNLMIAFSVMKVVLVEWEIEKHVEELFDVTYCYFPIMFKPPPDDPYGITADDLKQRLRECLSATPLFATELIPALLDKLSSTSPSVKKDTLLTLLACSNNFGPRVIASHSITIWDAVKYEVTHADDEHVAEVALELIAGLTKCLSQGVTELTRLSSLTRYLKNVTAYCAEELKDPGLKRARPAGRILAACAGASHPANQAVVEAAVPNLLVMYAESGEIAKQAAILAVLIGLMDSAGVLYGYRTDSEAAPEDASKNPQLAFKERYFHYFGKALMGTAPGEVGLRKVAMKGLSRMARLRDFLDDGEIGLVVQYLDGIVIEIEDGEGSADVAKEALSVLEEITTFRPELILDITFPAFMAQLPDTDADTEGASKPKKHYKVILAALAQLSSPRALFEVLLTRLLNKLEVIIKNGTSSVVYPQIVLSTILLVLRKKSTEGAADLPTYFDRLVPTLLTKTLVPFVQSGNEQLPMMCRPEILKVSSQIINIVFRSLNTQKQESVVKELFAIFVDGQQSQLIASDNQVVAEKFPKLHEPGQANTIILFTAAISSLRKEVKLPVDDLEKFLSVLVQQVETTSSELTKISLLKLIASIVNKSSDESLLNKVMSGEVNKALQTIKTGDAPSRRRALDTLLWIGKAFVAKTHKSGTKITSDLIDLLVDPLIGSSVANGFGVLIGDDETLSKENHATIRLLQKQRFFSFAMPELMSRFKSAQAGDKSSYLVAVTNIIRHVPKQVLLPDLPGLLPVLIQALGLVDPELKGSAIDTLYVTILDASQTVSEHLSTLVPLLMESAMVSEVNTMRVRISTLRCLSVFPSSFRREMLQPFKNEVIMRLGRVLEDPKRVVRKEAVDCRHKWYSM</sequence>
<dbReference type="InterPro" id="IPR011989">
    <property type="entry name" value="ARM-like"/>
</dbReference>
<dbReference type="Gene3D" id="1.25.10.10">
    <property type="entry name" value="Leucine-rich Repeat Variant"/>
    <property type="match status" value="2"/>
</dbReference>
<keyword evidence="3" id="KW-0677">Repeat</keyword>
<keyword evidence="5" id="KW-0234">DNA repair</keyword>
<dbReference type="PANTHER" id="PTHR12891">
    <property type="entry name" value="DNA REPAIR/TRANSCRIPTION PROTEIN MET18/MMS19"/>
    <property type="match status" value="1"/>
</dbReference>
<reference evidence="8 9" key="1">
    <citation type="journal article" date="2011" name="J. Gen. Appl. Microbiol.">
        <title>Draft genome sequencing of the enigmatic yeast Saitoella complicata.</title>
        <authorList>
            <person name="Nishida H."/>
            <person name="Hamamoto M."/>
            <person name="Sugiyama J."/>
        </authorList>
    </citation>
    <scope>NUCLEOTIDE SEQUENCE [LARGE SCALE GENOMIC DNA]</scope>
    <source>
        <strain evidence="8 9">NRRL Y-17804</strain>
    </source>
</reference>
<organism evidence="8 9">
    <name type="scientific">Saitoella complicata (strain BCRC 22490 / CBS 7301 / JCM 7358 / NBRC 10748 / NRRL Y-17804)</name>
    <dbReference type="NCBI Taxonomy" id="698492"/>
    <lineage>
        <taxon>Eukaryota</taxon>
        <taxon>Fungi</taxon>
        <taxon>Dikarya</taxon>
        <taxon>Ascomycota</taxon>
        <taxon>Taphrinomycotina</taxon>
        <taxon>Taphrinomycotina incertae sedis</taxon>
        <taxon>Saitoella</taxon>
    </lineage>
</organism>
<evidence type="ECO:0000256" key="4">
    <source>
        <dbReference type="ARBA" id="ARBA00023242"/>
    </source>
</evidence>
<reference evidence="8 9" key="3">
    <citation type="journal article" date="2015" name="Genome Announc.">
        <title>Draft Genome Sequence of the Archiascomycetous Yeast Saitoella complicata.</title>
        <authorList>
            <person name="Yamauchi K."/>
            <person name="Kondo S."/>
            <person name="Hamamoto M."/>
            <person name="Takahashi Y."/>
            <person name="Ogura Y."/>
            <person name="Hayashi T."/>
            <person name="Nishida H."/>
        </authorList>
    </citation>
    <scope>NUCLEOTIDE SEQUENCE [LARGE SCALE GENOMIC DNA]</scope>
    <source>
        <strain evidence="8 9">NRRL Y-17804</strain>
    </source>
</reference>
<comment type="subcellular location">
    <subcellularLocation>
        <location evidence="1 5">Nucleus</location>
    </subcellularLocation>
</comment>
<dbReference type="SUPFAM" id="SSF48371">
    <property type="entry name" value="ARM repeat"/>
    <property type="match status" value="1"/>
</dbReference>
<evidence type="ECO:0000256" key="5">
    <source>
        <dbReference type="RuleBase" id="RU367072"/>
    </source>
</evidence>
<feature type="domain" description="MMS19 N-terminal" evidence="7">
    <location>
        <begin position="45"/>
        <end position="305"/>
    </location>
</feature>
<keyword evidence="9" id="KW-1185">Reference proteome</keyword>
<evidence type="ECO:0000259" key="7">
    <source>
        <dbReference type="Pfam" id="PF14500"/>
    </source>
</evidence>
<comment type="function">
    <text evidence="5">Key component of the cytosolic iron-sulfur protein assembly (CIA) complex, a multiprotein complex that mediates the incorporation of iron-sulfur cluster into apoproteins specifically involved in DNA metabolism and genomic integrity. In the CIA complex, MMS19 acts as an adapter between early-acting CIA components and a subset of cellular target iron-sulfur proteins.</text>
</comment>
<protein>
    <recommendedName>
        <fullName evidence="5">MMS19 nucleotide excision repair protein</fullName>
    </recommendedName>
</protein>
<name>A0A0E9NPG8_SAICN</name>
<comment type="similarity">
    <text evidence="2 5">Belongs to the MET18/MMS19 family.</text>
</comment>
<feature type="domain" description="MMS19 C-terminal" evidence="6">
    <location>
        <begin position="562"/>
        <end position="994"/>
    </location>
</feature>
<dbReference type="InterPro" id="IPR016024">
    <property type="entry name" value="ARM-type_fold"/>
</dbReference>
<dbReference type="GO" id="GO:0005634">
    <property type="term" value="C:nucleus"/>
    <property type="evidence" value="ECO:0007669"/>
    <property type="project" value="UniProtKB-SubCell"/>
</dbReference>
<evidence type="ECO:0000256" key="2">
    <source>
        <dbReference type="ARBA" id="ARBA00009340"/>
    </source>
</evidence>
<evidence type="ECO:0000256" key="1">
    <source>
        <dbReference type="ARBA" id="ARBA00004123"/>
    </source>
</evidence>
<dbReference type="InterPro" id="IPR029240">
    <property type="entry name" value="MMS19_N"/>
</dbReference>
<dbReference type="Pfam" id="PF14500">
    <property type="entry name" value="MMS19_N"/>
    <property type="match status" value="1"/>
</dbReference>
<keyword evidence="4 5" id="KW-0539">Nucleus</keyword>
<dbReference type="EMBL" id="BACD03000051">
    <property type="protein sequence ID" value="GAO51729.1"/>
    <property type="molecule type" value="Genomic_DNA"/>
</dbReference>
<dbReference type="PANTHER" id="PTHR12891:SF0">
    <property type="entry name" value="MMS19 NUCLEOTIDE EXCISION REPAIR PROTEIN HOMOLOG"/>
    <property type="match status" value="1"/>
</dbReference>
<evidence type="ECO:0000313" key="9">
    <source>
        <dbReference type="Proteomes" id="UP000033140"/>
    </source>
</evidence>
<reference evidence="8 9" key="2">
    <citation type="journal article" date="2014" name="J. Gen. Appl. Microbiol.">
        <title>The early diverging ascomycetous budding yeast Saitoella complicata has three histone deacetylases belonging to the Clr6, Hos2, and Rpd3 lineages.</title>
        <authorList>
            <person name="Nishida H."/>
            <person name="Matsumoto T."/>
            <person name="Kondo S."/>
            <person name="Hamamoto M."/>
            <person name="Yoshikawa H."/>
        </authorList>
    </citation>
    <scope>NUCLEOTIDE SEQUENCE [LARGE SCALE GENOMIC DNA]</scope>
    <source>
        <strain evidence="8 9">NRRL Y-17804</strain>
    </source>
</reference>
<dbReference type="OrthoDB" id="342900at2759"/>
<evidence type="ECO:0000259" key="6">
    <source>
        <dbReference type="Pfam" id="PF12460"/>
    </source>
</evidence>